<dbReference type="RefSeq" id="WP_321535356.1">
    <property type="nucleotide sequence ID" value="NZ_JARGDL010000005.1"/>
</dbReference>
<dbReference type="EMBL" id="JARGDL010000005">
    <property type="protein sequence ID" value="MDF1611589.1"/>
    <property type="molecule type" value="Genomic_DNA"/>
</dbReference>
<dbReference type="Pfam" id="PF13372">
    <property type="entry name" value="Alginate_exp"/>
    <property type="match status" value="1"/>
</dbReference>
<feature type="chain" id="PRO_5042038382" evidence="1">
    <location>
        <begin position="18"/>
        <end position="399"/>
    </location>
</feature>
<keyword evidence="1" id="KW-0732">Signal</keyword>
<evidence type="ECO:0000256" key="1">
    <source>
        <dbReference type="SAM" id="SignalP"/>
    </source>
</evidence>
<reference evidence="3" key="1">
    <citation type="submission" date="2023-03" db="EMBL/GenBank/DDBJ databases">
        <title>Stygiobacter electus gen. nov., sp. nov., facultatively anaerobic thermotolerant bacterium of the class Ignavibacteria from a well of Yessentuki mineral water deposit.</title>
        <authorList>
            <person name="Podosokorskaya O.A."/>
            <person name="Elcheninov A.G."/>
            <person name="Petrova N.F."/>
            <person name="Zavarzina D.G."/>
            <person name="Kublanov I.V."/>
            <person name="Merkel A.Y."/>
        </authorList>
    </citation>
    <scope>NUCLEOTIDE SEQUENCE</scope>
    <source>
        <strain evidence="3">09-Me</strain>
    </source>
</reference>
<keyword evidence="4" id="KW-1185">Reference proteome</keyword>
<feature type="signal peptide" evidence="1">
    <location>
        <begin position="1"/>
        <end position="17"/>
    </location>
</feature>
<gene>
    <name evidence="3" type="ORF">P0M35_05475</name>
</gene>
<dbReference type="AlphaFoldDB" id="A0AAE3P020"/>
<name>A0AAE3P020_9BACT</name>
<accession>A0AAE3P020</accession>
<sequence>MKKILFIVLIINSMAFAQQTVKFSAQFRPRFEIDNKDFNSSNQSTTFTLLRTRLGAMFTPSNNVSGYVEIQDTRAFGEETSTIANMKNVDLHEAYIKLDKIFSLPIDFKVGRFELVYNNHRLIGNSNWGNTARSFDGALLSLNNEKFKIDFFAIKEFEKNLVGDTSDQNMFGAFFDLKLFSNYQIQPIIIWQRMIPSTNLNRFTTGTYIKGNLGNLTHEEEIYYQFGKMKSAKEYDISAYLLAGNVSYNFNLPLKPFIGIGIDYLSGDNVADNEYNVFNTIYGTNHKFYGFMDYFTNIPIDTYNLGLNDLYFKAGLNLKSDLKASLYLHFFNSDKEYILKKGGVTKSFGNEVDFLFNYNYSKEIAIESGLSFFSPGEIFKEKKGTDNSTWFYLMIIATL</sequence>
<dbReference type="Gene3D" id="2.40.160.100">
    <property type="match status" value="1"/>
</dbReference>
<dbReference type="Proteomes" id="UP001221302">
    <property type="component" value="Unassembled WGS sequence"/>
</dbReference>
<evidence type="ECO:0000259" key="2">
    <source>
        <dbReference type="Pfam" id="PF13372"/>
    </source>
</evidence>
<evidence type="ECO:0000313" key="4">
    <source>
        <dbReference type="Proteomes" id="UP001221302"/>
    </source>
</evidence>
<evidence type="ECO:0000313" key="3">
    <source>
        <dbReference type="EMBL" id="MDF1611589.1"/>
    </source>
</evidence>
<organism evidence="3 4">
    <name type="scientific">Stygiobacter electus</name>
    <dbReference type="NCBI Taxonomy" id="3032292"/>
    <lineage>
        <taxon>Bacteria</taxon>
        <taxon>Pseudomonadati</taxon>
        <taxon>Ignavibacteriota</taxon>
        <taxon>Ignavibacteria</taxon>
        <taxon>Ignavibacteriales</taxon>
        <taxon>Melioribacteraceae</taxon>
        <taxon>Stygiobacter</taxon>
    </lineage>
</organism>
<dbReference type="InterPro" id="IPR053728">
    <property type="entry name" value="Alginate_Permeability_Chnl"/>
</dbReference>
<protein>
    <submittedName>
        <fullName evidence="3">Alginate export family protein</fullName>
    </submittedName>
</protein>
<comment type="caution">
    <text evidence="3">The sequence shown here is derived from an EMBL/GenBank/DDBJ whole genome shotgun (WGS) entry which is preliminary data.</text>
</comment>
<feature type="domain" description="Alginate export" evidence="2">
    <location>
        <begin position="21"/>
        <end position="387"/>
    </location>
</feature>
<proteinExistence type="predicted"/>
<dbReference type="InterPro" id="IPR025388">
    <property type="entry name" value="Alginate_export_dom"/>
</dbReference>